<comment type="caution">
    <text evidence="3">The sequence shown here is derived from an EMBL/GenBank/DDBJ whole genome shotgun (WGS) entry which is preliminary data.</text>
</comment>
<evidence type="ECO:0000313" key="4">
    <source>
        <dbReference type="Proteomes" id="UP001172101"/>
    </source>
</evidence>
<dbReference type="AlphaFoldDB" id="A0AA39ZZJ5"/>
<protein>
    <recommendedName>
        <fullName evidence="2">T6SS Phospholipase effector Tle1-like catalytic domain-containing protein</fullName>
    </recommendedName>
</protein>
<dbReference type="Pfam" id="PF09994">
    <property type="entry name" value="T6SS_Tle1-like_cat"/>
    <property type="match status" value="1"/>
</dbReference>
<organism evidence="3 4">
    <name type="scientific">Lasiosphaeria miniovina</name>
    <dbReference type="NCBI Taxonomy" id="1954250"/>
    <lineage>
        <taxon>Eukaryota</taxon>
        <taxon>Fungi</taxon>
        <taxon>Dikarya</taxon>
        <taxon>Ascomycota</taxon>
        <taxon>Pezizomycotina</taxon>
        <taxon>Sordariomycetes</taxon>
        <taxon>Sordariomycetidae</taxon>
        <taxon>Sordariales</taxon>
        <taxon>Lasiosphaeriaceae</taxon>
        <taxon>Lasiosphaeria</taxon>
    </lineage>
</organism>
<proteinExistence type="predicted"/>
<dbReference type="GeneID" id="85330449"/>
<feature type="domain" description="T6SS Phospholipase effector Tle1-like catalytic" evidence="2">
    <location>
        <begin position="7"/>
        <end position="294"/>
    </location>
</feature>
<dbReference type="EMBL" id="JAUIRO010000007">
    <property type="protein sequence ID" value="KAK0706269.1"/>
    <property type="molecule type" value="Genomic_DNA"/>
</dbReference>
<sequence>MEHHVKKRIIVCFDGTGKNHFRDINRSPLTNVSRFETGIGTDEGDFLKHPHQGFGKGDTAPDVTVLRLRPSTQGIETRIKQAYRFICANYAQDDQIILVGFFRGASTARCVADLISKFSLLTKIALHFLNGLYTQWSTGADPRRDGPEPPGTPAENGSEVPVVQKPTASLPQLLKHQLSHLAERASDYVQARSRRITRKPTPEAQVAEASPRPEGERGPLAKEFTAAVLHQKRMRHPKVGIIACGLWDTVASIGFPSLRPKRFSFVNSAPCDAVQNAFQALALHEHRQPFLPLLAPFVKFKYEAFWKPHPSKSSWSLKPSLTAAAEYPGSRPRKPRRHFWTRTGFEERLPLAENMSLEFMRPTVRLLYSVEGMPTCPSIANTGPQSRDGKLTWSWELPILVGGVVKKSMRHLPVQMNE</sequence>
<accession>A0AA39ZZJ5</accession>
<name>A0AA39ZZJ5_9PEZI</name>
<dbReference type="InterPro" id="IPR018712">
    <property type="entry name" value="Tle1-like_cat"/>
</dbReference>
<dbReference type="PANTHER" id="PTHR33840:SF1">
    <property type="entry name" value="TLE1 PHOSPHOLIPASE DOMAIN-CONTAINING PROTEIN"/>
    <property type="match status" value="1"/>
</dbReference>
<evidence type="ECO:0000259" key="2">
    <source>
        <dbReference type="Pfam" id="PF09994"/>
    </source>
</evidence>
<feature type="region of interest" description="Disordered" evidence="1">
    <location>
        <begin position="139"/>
        <end position="161"/>
    </location>
</feature>
<reference evidence="3" key="1">
    <citation type="submission" date="2023-06" db="EMBL/GenBank/DDBJ databases">
        <title>Genome-scale phylogeny and comparative genomics of the fungal order Sordariales.</title>
        <authorList>
            <consortium name="Lawrence Berkeley National Laboratory"/>
            <person name="Hensen N."/>
            <person name="Bonometti L."/>
            <person name="Westerberg I."/>
            <person name="Brannstrom I.O."/>
            <person name="Guillou S."/>
            <person name="Cros-Aarteil S."/>
            <person name="Calhoun S."/>
            <person name="Haridas S."/>
            <person name="Kuo A."/>
            <person name="Mondo S."/>
            <person name="Pangilinan J."/>
            <person name="Riley R."/>
            <person name="LaButti K."/>
            <person name="Andreopoulos B."/>
            <person name="Lipzen A."/>
            <person name="Chen C."/>
            <person name="Yanf M."/>
            <person name="Daum C."/>
            <person name="Ng V."/>
            <person name="Clum A."/>
            <person name="Steindorff A."/>
            <person name="Ohm R."/>
            <person name="Martin F."/>
            <person name="Silar P."/>
            <person name="Natvig D."/>
            <person name="Lalanne C."/>
            <person name="Gautier V."/>
            <person name="Ament-velasquez S.L."/>
            <person name="Kruys A."/>
            <person name="Hutchinson M.I."/>
            <person name="Powell A.J."/>
            <person name="Barry K."/>
            <person name="Miller A.N."/>
            <person name="Grigoriev I.V."/>
            <person name="Debuchy R."/>
            <person name="Gladieux P."/>
            <person name="Thoren M.H."/>
            <person name="Johannesson H."/>
        </authorList>
    </citation>
    <scope>NUCLEOTIDE SEQUENCE</scope>
    <source>
        <strain evidence="3">SMH2392-1A</strain>
    </source>
</reference>
<keyword evidence="4" id="KW-1185">Reference proteome</keyword>
<dbReference type="Proteomes" id="UP001172101">
    <property type="component" value="Unassembled WGS sequence"/>
</dbReference>
<dbReference type="RefSeq" id="XP_060291363.1">
    <property type="nucleotide sequence ID" value="XM_060447179.1"/>
</dbReference>
<dbReference type="PANTHER" id="PTHR33840">
    <property type="match status" value="1"/>
</dbReference>
<gene>
    <name evidence="3" type="ORF">B0T26DRAFT_806092</name>
</gene>
<feature type="region of interest" description="Disordered" evidence="1">
    <location>
        <begin position="190"/>
        <end position="219"/>
    </location>
</feature>
<evidence type="ECO:0000313" key="3">
    <source>
        <dbReference type="EMBL" id="KAK0706269.1"/>
    </source>
</evidence>
<evidence type="ECO:0000256" key="1">
    <source>
        <dbReference type="SAM" id="MobiDB-lite"/>
    </source>
</evidence>